<evidence type="ECO:0000259" key="14">
    <source>
        <dbReference type="Pfam" id="PF05922"/>
    </source>
</evidence>
<accession>A0A8B8PTH0</accession>
<dbReference type="Gene3D" id="3.30.70.80">
    <property type="entry name" value="Peptidase S8 propeptide/proteinase inhibitor I9"/>
    <property type="match status" value="1"/>
</dbReference>
<dbReference type="Pfam" id="PF00082">
    <property type="entry name" value="Peptidase_S8"/>
    <property type="match status" value="1"/>
</dbReference>
<keyword evidence="7 10" id="KW-0720">Serine protease</keyword>
<evidence type="ECO:0000256" key="3">
    <source>
        <dbReference type="ARBA" id="ARBA00022525"/>
    </source>
</evidence>
<dbReference type="Gene3D" id="2.60.40.2310">
    <property type="match status" value="1"/>
</dbReference>
<dbReference type="PROSITE" id="PS00136">
    <property type="entry name" value="SUBTILASE_ASP"/>
    <property type="match status" value="1"/>
</dbReference>
<dbReference type="RefSeq" id="XP_030538066.2">
    <property type="nucleotide sequence ID" value="XM_030682206.2"/>
</dbReference>
<dbReference type="InterPro" id="IPR036852">
    <property type="entry name" value="Peptidase_S8/S53_dom_sf"/>
</dbReference>
<dbReference type="PRINTS" id="PR00723">
    <property type="entry name" value="SUBTILISIN"/>
</dbReference>
<dbReference type="InterPro" id="IPR000209">
    <property type="entry name" value="Peptidase_S8/S53_dom"/>
</dbReference>
<dbReference type="InterPro" id="IPR041469">
    <property type="entry name" value="Subtilisin-like_FN3"/>
</dbReference>
<feature type="active site" description="Charge relay system" evidence="9 10">
    <location>
        <position position="196"/>
    </location>
</feature>
<dbReference type="Gene3D" id="3.40.50.200">
    <property type="entry name" value="Peptidase S8/S53 domain"/>
    <property type="match status" value="1"/>
</dbReference>
<dbReference type="CDD" id="cd02120">
    <property type="entry name" value="PA_subtilisin_like"/>
    <property type="match status" value="1"/>
</dbReference>
<dbReference type="KEGG" id="rarg:115746445"/>
<dbReference type="InterPro" id="IPR034197">
    <property type="entry name" value="Peptidases_S8_3"/>
</dbReference>
<dbReference type="SUPFAM" id="SSF52025">
    <property type="entry name" value="PA domain"/>
    <property type="match status" value="1"/>
</dbReference>
<dbReference type="AlphaFoldDB" id="A0A8B8PTH0"/>
<keyword evidence="16" id="KW-1185">Reference proteome</keyword>
<dbReference type="PROSITE" id="PS51892">
    <property type="entry name" value="SUBTILASE"/>
    <property type="match status" value="1"/>
</dbReference>
<dbReference type="SUPFAM" id="SSF52743">
    <property type="entry name" value="Subtilisin-like"/>
    <property type="match status" value="1"/>
</dbReference>
<evidence type="ECO:0000256" key="9">
    <source>
        <dbReference type="PIRSR" id="PIRSR615500-1"/>
    </source>
</evidence>
<evidence type="ECO:0000313" key="16">
    <source>
        <dbReference type="Proteomes" id="UP000827889"/>
    </source>
</evidence>
<dbReference type="GeneID" id="115746445"/>
<dbReference type="GO" id="GO:0004252">
    <property type="term" value="F:serine-type endopeptidase activity"/>
    <property type="evidence" value="ECO:0007669"/>
    <property type="project" value="UniProtKB-UniRule"/>
</dbReference>
<dbReference type="InterPro" id="IPR010259">
    <property type="entry name" value="S8pro/Inhibitor_I9"/>
</dbReference>
<dbReference type="InterPro" id="IPR003137">
    <property type="entry name" value="PA_domain"/>
</dbReference>
<organism evidence="16 17">
    <name type="scientific">Rhodamnia argentea</name>
    <dbReference type="NCBI Taxonomy" id="178133"/>
    <lineage>
        <taxon>Eukaryota</taxon>
        <taxon>Viridiplantae</taxon>
        <taxon>Streptophyta</taxon>
        <taxon>Embryophyta</taxon>
        <taxon>Tracheophyta</taxon>
        <taxon>Spermatophyta</taxon>
        <taxon>Magnoliopsida</taxon>
        <taxon>eudicotyledons</taxon>
        <taxon>Gunneridae</taxon>
        <taxon>Pentapetalae</taxon>
        <taxon>rosids</taxon>
        <taxon>malvids</taxon>
        <taxon>Myrtales</taxon>
        <taxon>Myrtaceae</taxon>
        <taxon>Myrtoideae</taxon>
        <taxon>Myrteae</taxon>
        <taxon>Australasian group</taxon>
        <taxon>Rhodamnia</taxon>
    </lineage>
</organism>
<dbReference type="GO" id="GO:0006508">
    <property type="term" value="P:proteolysis"/>
    <property type="evidence" value="ECO:0007669"/>
    <property type="project" value="UniProtKB-KW"/>
</dbReference>
<evidence type="ECO:0000256" key="4">
    <source>
        <dbReference type="ARBA" id="ARBA00022670"/>
    </source>
</evidence>
<sequence>MAFFILGLACLLSISPADAAIVGANTSSPLSTYIVQVRRPNDKYFATPEDAGVFFRSFLSTTANKERRMVYSYRNVLSGFAARLTAEEAKAIREKDGVLYVRLEKALSLHTTHTPDFLGLHHGDGIWKESNFGKGVIIGVLDTGIFPDHPSFGDKGMPPPPARWKGRCDFNGRSCNNKLISERSFGGGPPEDEVGHGTHTSSTAAGAFVSSANALGNANGTAVGMAPLAHLAMYKVCRVLGCLESDVLAGLDAAIEDRVDVLSLSMGGESLPFYDDVIAKGAFAATQKGIFVSCSAGNSGPDKGTLANEAPWILTVGASSIDRNITATVQLGNGKKFDGETLYQPHDFTPKLLPLVYAGKKGDPSTALCLPGSLQRRSDLKGKVVVCEIGNGYRVEKGQEVKDAGGAAMILVNSPIEGYTTLVDAHVLPAVHVSCAAGMAIKSYLSTAPAPTATILFRGTHVGRSAAPAVSYFSSRGPNTQSPGILKPDIIGPGVNILAGWPFPLKKSASRKPSFNVISGTSMSCPHLSGVAALLKSAHPDWSPAAIKSAIVTTATTSNVEHRPIVDQTLHPADIFATGAGHVNPSKAVNPGLIYDIGPQDYVAYLCGLGYSDSEMEMIVQKKVTCSSITSIPDYQLNYPSITVMFNGSAKKVSVTRTVRNVGPANSRYRSVIDPIQGLDSIGVYPRDLVFTKAKQTASYGVDFTRRVHWKAAKMTSFAQGAITWVSAGHSVRTPVVVVF</sequence>
<feature type="chain" id="PRO_5046845512" evidence="11">
    <location>
        <begin position="20"/>
        <end position="740"/>
    </location>
</feature>
<feature type="domain" description="Subtilisin-like protease fibronectin type-III" evidence="15">
    <location>
        <begin position="636"/>
        <end position="738"/>
    </location>
</feature>
<protein>
    <submittedName>
        <fullName evidence="17">Subtilisin-like protease 1</fullName>
    </submittedName>
</protein>
<dbReference type="PANTHER" id="PTHR10795">
    <property type="entry name" value="PROPROTEIN CONVERTASE SUBTILISIN/KEXIN"/>
    <property type="match status" value="1"/>
</dbReference>
<evidence type="ECO:0000259" key="12">
    <source>
        <dbReference type="Pfam" id="PF00082"/>
    </source>
</evidence>
<proteinExistence type="inferred from homology"/>
<evidence type="ECO:0000259" key="15">
    <source>
        <dbReference type="Pfam" id="PF17766"/>
    </source>
</evidence>
<comment type="similarity">
    <text evidence="2 10">Belongs to the peptidase S8 family.</text>
</comment>
<dbReference type="InterPro" id="IPR037045">
    <property type="entry name" value="S8pro/Inhibitor_I9_sf"/>
</dbReference>
<evidence type="ECO:0000256" key="11">
    <source>
        <dbReference type="SAM" id="SignalP"/>
    </source>
</evidence>
<dbReference type="Pfam" id="PF05922">
    <property type="entry name" value="Inhibitor_I9"/>
    <property type="match status" value="1"/>
</dbReference>
<evidence type="ECO:0000313" key="17">
    <source>
        <dbReference type="RefSeq" id="XP_030538066.2"/>
    </source>
</evidence>
<evidence type="ECO:0000256" key="5">
    <source>
        <dbReference type="ARBA" id="ARBA00022729"/>
    </source>
</evidence>
<gene>
    <name evidence="17" type="primary">LOC115746445</name>
</gene>
<keyword evidence="3" id="KW-0964">Secreted</keyword>
<comment type="subcellular location">
    <subcellularLocation>
        <location evidence="1">Secreted</location>
    </subcellularLocation>
</comment>
<keyword evidence="4 10" id="KW-0645">Protease</keyword>
<dbReference type="InterPro" id="IPR046450">
    <property type="entry name" value="PA_dom_sf"/>
</dbReference>
<evidence type="ECO:0000256" key="2">
    <source>
        <dbReference type="ARBA" id="ARBA00011073"/>
    </source>
</evidence>
<feature type="active site" description="Charge relay system" evidence="9 10">
    <location>
        <position position="142"/>
    </location>
</feature>
<dbReference type="Pfam" id="PF02225">
    <property type="entry name" value="PA"/>
    <property type="match status" value="1"/>
</dbReference>
<dbReference type="Gene3D" id="3.50.30.30">
    <property type="match status" value="1"/>
</dbReference>
<reference evidence="17" key="1">
    <citation type="submission" date="2025-08" db="UniProtKB">
        <authorList>
            <consortium name="RefSeq"/>
        </authorList>
    </citation>
    <scope>IDENTIFICATION</scope>
    <source>
        <tissue evidence="17">Leaf</tissue>
    </source>
</reference>
<dbReference type="Proteomes" id="UP000827889">
    <property type="component" value="Chromosome 3"/>
</dbReference>
<dbReference type="InterPro" id="IPR045051">
    <property type="entry name" value="SBT"/>
</dbReference>
<dbReference type="Pfam" id="PF17766">
    <property type="entry name" value="fn3_6"/>
    <property type="match status" value="1"/>
</dbReference>
<feature type="domain" description="Peptidase S8/S53" evidence="12">
    <location>
        <begin position="133"/>
        <end position="559"/>
    </location>
</feature>
<feature type="domain" description="Inhibitor I9" evidence="14">
    <location>
        <begin position="58"/>
        <end position="110"/>
    </location>
</feature>
<feature type="domain" description="PA" evidence="13">
    <location>
        <begin position="354"/>
        <end position="441"/>
    </location>
</feature>
<dbReference type="GO" id="GO:0005576">
    <property type="term" value="C:extracellular region"/>
    <property type="evidence" value="ECO:0007669"/>
    <property type="project" value="UniProtKB-SubCell"/>
</dbReference>
<evidence type="ECO:0000256" key="8">
    <source>
        <dbReference type="ARBA" id="ARBA00023180"/>
    </source>
</evidence>
<keyword evidence="5 11" id="KW-0732">Signal</keyword>
<evidence type="ECO:0000256" key="7">
    <source>
        <dbReference type="ARBA" id="ARBA00022825"/>
    </source>
</evidence>
<dbReference type="InterPro" id="IPR023827">
    <property type="entry name" value="Peptidase_S8_Asp-AS"/>
</dbReference>
<dbReference type="InterPro" id="IPR015500">
    <property type="entry name" value="Peptidase_S8_subtilisin-rel"/>
</dbReference>
<evidence type="ECO:0000256" key="10">
    <source>
        <dbReference type="PROSITE-ProRule" id="PRU01240"/>
    </source>
</evidence>
<dbReference type="CDD" id="cd04852">
    <property type="entry name" value="Peptidases_S8_3"/>
    <property type="match status" value="1"/>
</dbReference>
<keyword evidence="8" id="KW-0325">Glycoprotein</keyword>
<evidence type="ECO:0000256" key="1">
    <source>
        <dbReference type="ARBA" id="ARBA00004613"/>
    </source>
</evidence>
<name>A0A8B8PTH0_9MYRT</name>
<keyword evidence="6 10" id="KW-0378">Hydrolase</keyword>
<evidence type="ECO:0000259" key="13">
    <source>
        <dbReference type="Pfam" id="PF02225"/>
    </source>
</evidence>
<evidence type="ECO:0000256" key="6">
    <source>
        <dbReference type="ARBA" id="ARBA00022801"/>
    </source>
</evidence>
<feature type="active site" description="Charge relay system" evidence="9 10">
    <location>
        <position position="522"/>
    </location>
</feature>
<feature type="signal peptide" evidence="11">
    <location>
        <begin position="1"/>
        <end position="19"/>
    </location>
</feature>